<accession>A0A8J6N5R0</accession>
<comment type="caution">
    <text evidence="1">The sequence shown here is derived from an EMBL/GenBank/DDBJ whole genome shotgun (WGS) entry which is preliminary data.</text>
</comment>
<dbReference type="SUPFAM" id="SSF82171">
    <property type="entry name" value="DPP6 N-terminal domain-like"/>
    <property type="match status" value="1"/>
</dbReference>
<dbReference type="Gene3D" id="2.120.10.30">
    <property type="entry name" value="TolB, C-terminal domain"/>
    <property type="match status" value="2"/>
</dbReference>
<protein>
    <submittedName>
        <fullName evidence="1">WD40 repeat domain-containing protein</fullName>
    </submittedName>
</protein>
<name>A0A8J6N5R0_9BACT</name>
<gene>
    <name evidence="1" type="ORF">H8E80_03960</name>
</gene>
<proteinExistence type="predicted"/>
<dbReference type="EMBL" id="JACNLL010000038">
    <property type="protein sequence ID" value="MBC8199188.1"/>
    <property type="molecule type" value="Genomic_DNA"/>
</dbReference>
<dbReference type="NCBIfam" id="NF045725">
    <property type="entry name" value="TmcD_fam"/>
    <property type="match status" value="1"/>
</dbReference>
<dbReference type="InterPro" id="IPR011042">
    <property type="entry name" value="6-blade_b-propeller_TolB-like"/>
</dbReference>
<dbReference type="Proteomes" id="UP000603545">
    <property type="component" value="Unassembled WGS sequence"/>
</dbReference>
<dbReference type="AlphaFoldDB" id="A0A8J6N5R0"/>
<evidence type="ECO:0000313" key="1">
    <source>
        <dbReference type="EMBL" id="MBC8199188.1"/>
    </source>
</evidence>
<evidence type="ECO:0000313" key="2">
    <source>
        <dbReference type="Proteomes" id="UP000603545"/>
    </source>
</evidence>
<reference evidence="1 2" key="1">
    <citation type="submission" date="2020-08" db="EMBL/GenBank/DDBJ databases">
        <title>Bridging the membrane lipid divide: bacteria of the FCB group superphylum have the potential to synthesize archaeal ether lipids.</title>
        <authorList>
            <person name="Villanueva L."/>
            <person name="Von Meijenfeldt F.A.B."/>
            <person name="Westbye A.B."/>
            <person name="Yadav S."/>
            <person name="Hopmans E.C."/>
            <person name="Dutilh B.E."/>
            <person name="Sinninghe Damste J.S."/>
        </authorList>
    </citation>
    <scope>NUCLEOTIDE SEQUENCE [LARGE SCALE GENOMIC DNA]</scope>
    <source>
        <strain evidence="1">NIOZ-UU82</strain>
    </source>
</reference>
<sequence>MVNSENWDWECKEKLVADTTKWKSQFEDVWEPYISPDGEKIASIVKVGEGEFNIAVNKETWGEEPFEKIWYPRFSPDGRLTALITKEMEWTMAVDGKTWEEMYEYIWDTKFSADGKVIAATTKQDGVYGITVNEKTWKCPVNLQSIASYVISPDGKTLAAIAQTVRLAEADLDGFLKGTWSVVVNGKPWKDNYVDIYGLTISDDGKNIAAEYRAAICEYGIVVNETPWNEKFGCTWEPVFHPTNSDEITTPVRQGGQWFLATNGRIVWDTGFVSLLYQTYSPDGSKIAAAVAPQFAKWTVAVDGQPWSTTFNECLLKPCFSPDGRKVAVIAKDSGNWLLVVDGTVLGDGYENIWPPAFSPNGDKVIYKVEKNGKYAVAVNGKVKGKEYEALWNPVVSPDGTKVMICGVEAGKYYRKVVLLSDL</sequence>
<organism evidence="1 2">
    <name type="scientific">Candidatus Desulfaltia bathyphila</name>
    <dbReference type="NCBI Taxonomy" id="2841697"/>
    <lineage>
        <taxon>Bacteria</taxon>
        <taxon>Pseudomonadati</taxon>
        <taxon>Thermodesulfobacteriota</taxon>
        <taxon>Desulfobacteria</taxon>
        <taxon>Desulfobacterales</taxon>
        <taxon>Desulfobacterales incertae sedis</taxon>
        <taxon>Candidatus Desulfaltia</taxon>
    </lineage>
</organism>